<evidence type="ECO:0000313" key="2">
    <source>
        <dbReference type="Proteomes" id="UP001187192"/>
    </source>
</evidence>
<organism evidence="1 2">
    <name type="scientific">Ficus carica</name>
    <name type="common">Common fig</name>
    <dbReference type="NCBI Taxonomy" id="3494"/>
    <lineage>
        <taxon>Eukaryota</taxon>
        <taxon>Viridiplantae</taxon>
        <taxon>Streptophyta</taxon>
        <taxon>Embryophyta</taxon>
        <taxon>Tracheophyta</taxon>
        <taxon>Spermatophyta</taxon>
        <taxon>Magnoliopsida</taxon>
        <taxon>eudicotyledons</taxon>
        <taxon>Gunneridae</taxon>
        <taxon>Pentapetalae</taxon>
        <taxon>rosids</taxon>
        <taxon>fabids</taxon>
        <taxon>Rosales</taxon>
        <taxon>Moraceae</taxon>
        <taxon>Ficeae</taxon>
        <taxon>Ficus</taxon>
    </lineage>
</organism>
<name>A0AA88CSY3_FICCA</name>
<accession>A0AA88CSY3</accession>
<gene>
    <name evidence="1" type="ORF">TIFTF001_004285</name>
</gene>
<dbReference type="AlphaFoldDB" id="A0AA88CSY3"/>
<reference evidence="1" key="1">
    <citation type="submission" date="2023-07" db="EMBL/GenBank/DDBJ databases">
        <title>draft genome sequence of fig (Ficus carica).</title>
        <authorList>
            <person name="Takahashi T."/>
            <person name="Nishimura K."/>
        </authorList>
    </citation>
    <scope>NUCLEOTIDE SEQUENCE</scope>
</reference>
<sequence>MIFNSFFLDIDSLDISPEGEEWRFTGFYGHLEKAQRHPLWKLLRRLRGLFTLPWLAAEDFNEIVHFIGVEKGAWKESRGV</sequence>
<keyword evidence="2" id="KW-1185">Reference proteome</keyword>
<evidence type="ECO:0000313" key="1">
    <source>
        <dbReference type="EMBL" id="GMN33653.1"/>
    </source>
</evidence>
<dbReference type="EMBL" id="BTGU01000004">
    <property type="protein sequence ID" value="GMN33653.1"/>
    <property type="molecule type" value="Genomic_DNA"/>
</dbReference>
<dbReference type="Proteomes" id="UP001187192">
    <property type="component" value="Unassembled WGS sequence"/>
</dbReference>
<comment type="caution">
    <text evidence="1">The sequence shown here is derived from an EMBL/GenBank/DDBJ whole genome shotgun (WGS) entry which is preliminary data.</text>
</comment>
<protein>
    <submittedName>
        <fullName evidence="1">Uncharacterized protein</fullName>
    </submittedName>
</protein>
<proteinExistence type="predicted"/>